<comment type="subcellular location">
    <subcellularLocation>
        <location evidence="1">Cell membrane</location>
        <topology evidence="1">Multi-pass membrane protein</topology>
    </subcellularLocation>
</comment>
<evidence type="ECO:0000256" key="2">
    <source>
        <dbReference type="ARBA" id="ARBA00022475"/>
    </source>
</evidence>
<evidence type="ECO:0000256" key="5">
    <source>
        <dbReference type="ARBA" id="ARBA00023136"/>
    </source>
</evidence>
<dbReference type="Pfam" id="PF09678">
    <property type="entry name" value="Caa3_CtaG"/>
    <property type="match status" value="1"/>
</dbReference>
<feature type="transmembrane region" description="Helical" evidence="7">
    <location>
        <begin position="185"/>
        <end position="207"/>
    </location>
</feature>
<keyword evidence="2" id="KW-1003">Cell membrane</keyword>
<reference evidence="8" key="1">
    <citation type="submission" date="2022-03" db="EMBL/GenBank/DDBJ databases">
        <title>Streptomyces 7R015 and 7R016 isolated from Barleria lupulina in Thailand.</title>
        <authorList>
            <person name="Kanchanasin P."/>
            <person name="Phongsopitanun W."/>
            <person name="Tanasupawat S."/>
        </authorList>
    </citation>
    <scope>NUCLEOTIDE SEQUENCE</scope>
    <source>
        <strain evidence="8">7R016</strain>
    </source>
</reference>
<accession>A0ABS9XRG2</accession>
<proteinExistence type="predicted"/>
<feature type="transmembrane region" description="Helical" evidence="7">
    <location>
        <begin position="152"/>
        <end position="173"/>
    </location>
</feature>
<feature type="transmembrane region" description="Helical" evidence="7">
    <location>
        <begin position="44"/>
        <end position="62"/>
    </location>
</feature>
<gene>
    <name evidence="8" type="ORF">MQN93_31180</name>
</gene>
<comment type="caution">
    <text evidence="8">The sequence shown here is derived from an EMBL/GenBank/DDBJ whole genome shotgun (WGS) entry which is preliminary data.</text>
</comment>
<feature type="region of interest" description="Disordered" evidence="6">
    <location>
        <begin position="256"/>
        <end position="299"/>
    </location>
</feature>
<evidence type="ECO:0000256" key="4">
    <source>
        <dbReference type="ARBA" id="ARBA00022989"/>
    </source>
</evidence>
<name>A0ABS9XRG2_9ACTN</name>
<protein>
    <submittedName>
        <fullName evidence="8">Cytochrome c oxidase assembly protein</fullName>
    </submittedName>
</protein>
<keyword evidence="3 7" id="KW-0812">Transmembrane</keyword>
<dbReference type="Proteomes" id="UP001165270">
    <property type="component" value="Unassembled WGS sequence"/>
</dbReference>
<feature type="transmembrane region" description="Helical" evidence="7">
    <location>
        <begin position="15"/>
        <end position="32"/>
    </location>
</feature>
<feature type="transmembrane region" description="Helical" evidence="7">
    <location>
        <begin position="227"/>
        <end position="250"/>
    </location>
</feature>
<evidence type="ECO:0000256" key="3">
    <source>
        <dbReference type="ARBA" id="ARBA00022692"/>
    </source>
</evidence>
<keyword evidence="4 7" id="KW-1133">Transmembrane helix</keyword>
<evidence type="ECO:0000256" key="6">
    <source>
        <dbReference type="SAM" id="MobiDB-lite"/>
    </source>
</evidence>
<feature type="compositionally biased region" description="Pro residues" evidence="6">
    <location>
        <begin position="270"/>
        <end position="281"/>
    </location>
</feature>
<sequence>MTPAHVHPGPGPGELLIAGTALSLTVAYLAAAERLRRRGDVWPGGRDAAFALGGLGTVWAALGEAWGGPFTQHVVRHLVLGMGAPLLFVTARPLTLALRALAPGPVRRRLPALAHSGVVALLLFPPLAAVLDIGGLWLLYRTELFAATGHRPLLHGVVMVHMAAAGLLFSLAVGQLDPVRRRRGLAVRGTTLLVAGVAHGVLARTLYAQPPPGTGFTPVDLQQGAQWMYYGGDLVEAGLAVLLGVGWYTATGRARARRRRRGPAPAHALPLPPAPVSPSPSPGTRRGSWSYLEFPRKEA</sequence>
<dbReference type="EMBL" id="JALDAX010000014">
    <property type="protein sequence ID" value="MCI3244192.1"/>
    <property type="molecule type" value="Genomic_DNA"/>
</dbReference>
<feature type="transmembrane region" description="Helical" evidence="7">
    <location>
        <begin position="112"/>
        <end position="140"/>
    </location>
</feature>
<evidence type="ECO:0000313" key="8">
    <source>
        <dbReference type="EMBL" id="MCI3244192.1"/>
    </source>
</evidence>
<keyword evidence="9" id="KW-1185">Reference proteome</keyword>
<evidence type="ECO:0000256" key="1">
    <source>
        <dbReference type="ARBA" id="ARBA00004651"/>
    </source>
</evidence>
<dbReference type="InterPro" id="IPR019108">
    <property type="entry name" value="Caa3_assmbl_CtaG-rel"/>
</dbReference>
<dbReference type="RefSeq" id="WP_242712192.1">
    <property type="nucleotide sequence ID" value="NZ_JALDAX010000014.1"/>
</dbReference>
<evidence type="ECO:0000313" key="9">
    <source>
        <dbReference type="Proteomes" id="UP001165270"/>
    </source>
</evidence>
<organism evidence="8 9">
    <name type="scientific">Streptomyces spinosisporus</name>
    <dbReference type="NCBI Taxonomy" id="2927582"/>
    <lineage>
        <taxon>Bacteria</taxon>
        <taxon>Bacillati</taxon>
        <taxon>Actinomycetota</taxon>
        <taxon>Actinomycetes</taxon>
        <taxon>Kitasatosporales</taxon>
        <taxon>Streptomycetaceae</taxon>
        <taxon>Streptomyces</taxon>
    </lineage>
</organism>
<feature type="transmembrane region" description="Helical" evidence="7">
    <location>
        <begin position="74"/>
        <end position="91"/>
    </location>
</feature>
<keyword evidence="5 7" id="KW-0472">Membrane</keyword>
<evidence type="ECO:0000256" key="7">
    <source>
        <dbReference type="SAM" id="Phobius"/>
    </source>
</evidence>